<dbReference type="STRING" id="349521.HCH_07010"/>
<dbReference type="KEGG" id="hch:HCH_07010"/>
<name>Q2S6U9_HAHCH</name>
<dbReference type="Proteomes" id="UP000000238">
    <property type="component" value="Chromosome"/>
</dbReference>
<protein>
    <submittedName>
        <fullName evidence="1">Uncharacterized protein</fullName>
    </submittedName>
</protein>
<evidence type="ECO:0000313" key="1">
    <source>
        <dbReference type="EMBL" id="ABC33625.1"/>
    </source>
</evidence>
<accession>Q2S6U9</accession>
<organism evidence="1 2">
    <name type="scientific">Hahella chejuensis (strain KCTC 2396)</name>
    <dbReference type="NCBI Taxonomy" id="349521"/>
    <lineage>
        <taxon>Bacteria</taxon>
        <taxon>Pseudomonadati</taxon>
        <taxon>Pseudomonadota</taxon>
        <taxon>Gammaproteobacteria</taxon>
        <taxon>Oceanospirillales</taxon>
        <taxon>Hahellaceae</taxon>
        <taxon>Hahella</taxon>
    </lineage>
</organism>
<proteinExistence type="predicted"/>
<sequence length="47" mass="5326">MIGCRQKIYQLYSSVMCLYHLVEMMPAAAEAVKGTKTVFSTHLMSQE</sequence>
<reference evidence="1 2" key="1">
    <citation type="journal article" date="2005" name="Nucleic Acids Res.">
        <title>Genomic blueprint of Hahella chejuensis, a marine microbe producing an algicidal agent.</title>
        <authorList>
            <person name="Jeong H."/>
            <person name="Yim J.H."/>
            <person name="Lee C."/>
            <person name="Choi S.-H."/>
            <person name="Park Y.K."/>
            <person name="Yoon S.H."/>
            <person name="Hur C.-G."/>
            <person name="Kang H.-Y."/>
            <person name="Kim D."/>
            <person name="Lee H.H."/>
            <person name="Park K.H."/>
            <person name="Park S.-H."/>
            <person name="Park H.-S."/>
            <person name="Lee H.K."/>
            <person name="Oh T.K."/>
            <person name="Kim J.F."/>
        </authorList>
    </citation>
    <scope>NUCLEOTIDE SEQUENCE [LARGE SCALE GENOMIC DNA]</scope>
    <source>
        <strain evidence="1 2">KCTC 2396</strain>
    </source>
</reference>
<dbReference type="AlphaFoldDB" id="Q2S6U9"/>
<dbReference type="EMBL" id="CP000155">
    <property type="protein sequence ID" value="ABC33625.1"/>
    <property type="molecule type" value="Genomic_DNA"/>
</dbReference>
<evidence type="ECO:0000313" key="2">
    <source>
        <dbReference type="Proteomes" id="UP000000238"/>
    </source>
</evidence>
<keyword evidence="2" id="KW-1185">Reference proteome</keyword>
<dbReference type="HOGENOM" id="CLU_3168735_0_0_6"/>
<gene>
    <name evidence="1" type="ordered locus">HCH_07010</name>
</gene>